<evidence type="ECO:0000256" key="1">
    <source>
        <dbReference type="ARBA" id="ARBA00000085"/>
    </source>
</evidence>
<dbReference type="InterPro" id="IPR025847">
    <property type="entry name" value="MEDS_domain"/>
</dbReference>
<dbReference type="EMBL" id="JAPNKA010000001">
    <property type="protein sequence ID" value="MCY1083127.1"/>
    <property type="molecule type" value="Genomic_DNA"/>
</dbReference>
<evidence type="ECO:0000313" key="5">
    <source>
        <dbReference type="EMBL" id="MCY1083127.1"/>
    </source>
</evidence>
<dbReference type="PANTHER" id="PTHR43547">
    <property type="entry name" value="TWO-COMPONENT HISTIDINE KINASE"/>
    <property type="match status" value="1"/>
</dbReference>
<dbReference type="InterPro" id="IPR036097">
    <property type="entry name" value="HisK_dim/P_sf"/>
</dbReference>
<dbReference type="CDD" id="cd00082">
    <property type="entry name" value="HisKA"/>
    <property type="match status" value="1"/>
</dbReference>
<dbReference type="EC" id="2.7.13.3" evidence="2"/>
<dbReference type="SMART" id="SM00388">
    <property type="entry name" value="HisKA"/>
    <property type="match status" value="1"/>
</dbReference>
<organism evidence="5 6">
    <name type="scientific">Archangium lansingense</name>
    <dbReference type="NCBI Taxonomy" id="2995310"/>
    <lineage>
        <taxon>Bacteria</taxon>
        <taxon>Pseudomonadati</taxon>
        <taxon>Myxococcota</taxon>
        <taxon>Myxococcia</taxon>
        <taxon>Myxococcales</taxon>
        <taxon>Cystobacterineae</taxon>
        <taxon>Archangiaceae</taxon>
        <taxon>Archangium</taxon>
    </lineage>
</organism>
<evidence type="ECO:0000259" key="4">
    <source>
        <dbReference type="PROSITE" id="PS50109"/>
    </source>
</evidence>
<dbReference type="InterPro" id="IPR003594">
    <property type="entry name" value="HATPase_dom"/>
</dbReference>
<dbReference type="PROSITE" id="PS50109">
    <property type="entry name" value="HIS_KIN"/>
    <property type="match status" value="1"/>
</dbReference>
<dbReference type="Pfam" id="PF00512">
    <property type="entry name" value="HisKA"/>
    <property type="match status" value="1"/>
</dbReference>
<accession>A0ABT4AN48</accession>
<dbReference type="RefSeq" id="WP_267541670.1">
    <property type="nucleotide sequence ID" value="NZ_JAPNKA010000001.1"/>
</dbReference>
<comment type="catalytic activity">
    <reaction evidence="1">
        <text>ATP + protein L-histidine = ADP + protein N-phospho-L-histidine.</text>
        <dbReference type="EC" id="2.7.13.3"/>
    </reaction>
</comment>
<comment type="caution">
    <text evidence="5">The sequence shown here is derived from an EMBL/GenBank/DDBJ whole genome shotgun (WGS) entry which is preliminary data.</text>
</comment>
<reference evidence="5 6" key="1">
    <citation type="submission" date="2022-11" db="EMBL/GenBank/DDBJ databases">
        <title>Minimal conservation of predation-associated metabolite biosynthetic gene clusters underscores biosynthetic potential of Myxococcota including descriptions for ten novel species: Archangium lansinium sp. nov., Myxococcus landrumus sp. nov., Nannocystis bai.</title>
        <authorList>
            <person name="Ahearne A."/>
            <person name="Stevens C."/>
            <person name="Phillips K."/>
        </authorList>
    </citation>
    <scope>NUCLEOTIDE SEQUENCE [LARGE SCALE GENOMIC DNA]</scope>
    <source>
        <strain evidence="5 6">MIWBW</strain>
    </source>
</reference>
<protein>
    <recommendedName>
        <fullName evidence="2">histidine kinase</fullName>
        <ecNumber evidence="2">2.7.13.3</ecNumber>
    </recommendedName>
</protein>
<dbReference type="SMART" id="SM00387">
    <property type="entry name" value="HATPase_c"/>
    <property type="match status" value="1"/>
</dbReference>
<dbReference type="SUPFAM" id="SSF47384">
    <property type="entry name" value="Homodimeric domain of signal transducing histidine kinase"/>
    <property type="match status" value="1"/>
</dbReference>
<feature type="domain" description="Histidine kinase" evidence="4">
    <location>
        <begin position="253"/>
        <end position="473"/>
    </location>
</feature>
<keyword evidence="3" id="KW-0597">Phosphoprotein</keyword>
<dbReference type="Gene3D" id="3.30.565.10">
    <property type="entry name" value="Histidine kinase-like ATPase, C-terminal domain"/>
    <property type="match status" value="1"/>
</dbReference>
<dbReference type="InterPro" id="IPR036890">
    <property type="entry name" value="HATPase_C_sf"/>
</dbReference>
<dbReference type="Pfam" id="PF14417">
    <property type="entry name" value="MEDS"/>
    <property type="match status" value="1"/>
</dbReference>
<evidence type="ECO:0000256" key="2">
    <source>
        <dbReference type="ARBA" id="ARBA00012438"/>
    </source>
</evidence>
<proteinExistence type="predicted"/>
<dbReference type="PRINTS" id="PR00344">
    <property type="entry name" value="BCTRLSENSOR"/>
</dbReference>
<dbReference type="Pfam" id="PF02518">
    <property type="entry name" value="HATPase_c"/>
    <property type="match status" value="1"/>
</dbReference>
<dbReference type="InterPro" id="IPR005467">
    <property type="entry name" value="His_kinase_dom"/>
</dbReference>
<evidence type="ECO:0000313" key="6">
    <source>
        <dbReference type="Proteomes" id="UP001207654"/>
    </source>
</evidence>
<keyword evidence="6" id="KW-1185">Reference proteome</keyword>
<dbReference type="InterPro" id="IPR004358">
    <property type="entry name" value="Sig_transdc_His_kin-like_C"/>
</dbReference>
<dbReference type="Gene3D" id="1.10.287.130">
    <property type="match status" value="1"/>
</dbReference>
<evidence type="ECO:0000256" key="3">
    <source>
        <dbReference type="ARBA" id="ARBA00022553"/>
    </source>
</evidence>
<dbReference type="InterPro" id="IPR003661">
    <property type="entry name" value="HisK_dim/P_dom"/>
</dbReference>
<dbReference type="PANTHER" id="PTHR43547:SF2">
    <property type="entry name" value="HYBRID SIGNAL TRANSDUCTION HISTIDINE KINASE C"/>
    <property type="match status" value="1"/>
</dbReference>
<name>A0ABT4AN48_9BACT</name>
<dbReference type="SUPFAM" id="SSF55874">
    <property type="entry name" value="ATPase domain of HSP90 chaperone/DNA topoisomerase II/histidine kinase"/>
    <property type="match status" value="1"/>
</dbReference>
<sequence length="478" mass="53892">MARQLTRVGLGKHVCFIHGSFEEQISAFAPYVRMGLERGERCVYWLDEHGPEVVRAALGAQGVDVARALARRALMLTNAREVFLRRVPFVPEDLVAMLAQMEAETLAAGFSGLRLTGESTWMLGSHASAEQYIHLEALLNRFFPGSRTMCLCQFNRHRFPAELIHDVLRTHPVAIIEDEVHDNLIYEWPELVLGEASARRRVEWMVAQLKRERETDRKLVELGMKLAEQVEENARLYEESRAAVRMRDEFLSVASHELKTPLTPLRLKLQGLRREVETGEAEVVPRERVVRAVQGAEQQLRKLTVLVDALLDVSRLTQGRLALTWEDLDLTEVVREVAERFAQQAAKAGCALEVEAERPVVGRWDRLRLEQVVTNLLSNALKYGAGRPVHVTVEAEPERAVLVVHDEGIGIEPEHLERIFGKFERAVSGRHYGGLGLGLYITRQIVQALGGDIEVRSEPGRGATFRVVLPRRREGDAG</sequence>
<dbReference type="Proteomes" id="UP001207654">
    <property type="component" value="Unassembled WGS sequence"/>
</dbReference>
<gene>
    <name evidence="5" type="ORF">OV287_52700</name>
</gene>